<evidence type="ECO:0000259" key="1">
    <source>
        <dbReference type="Pfam" id="PF18863"/>
    </source>
</evidence>
<dbReference type="AlphaFoldDB" id="A0A6I0S2C0"/>
<dbReference type="Proteomes" id="UP000488521">
    <property type="component" value="Unassembled WGS sequence"/>
</dbReference>
<proteinExistence type="predicted"/>
<dbReference type="InterPro" id="IPR049503">
    <property type="entry name" value="AbiJ_NTD4"/>
</dbReference>
<protein>
    <recommendedName>
        <fullName evidence="1">HEPN AbiJ-N-terminal domain-containing protein</fullName>
    </recommendedName>
</protein>
<comment type="caution">
    <text evidence="2">The sequence shown here is derived from an EMBL/GenBank/DDBJ whole genome shotgun (WGS) entry which is preliminary data.</text>
</comment>
<reference evidence="2 3" key="1">
    <citation type="journal article" date="2019" name="Nat. Med.">
        <title>A library of human gut bacterial isolates paired with longitudinal multiomics data enables mechanistic microbiome research.</title>
        <authorList>
            <person name="Poyet M."/>
            <person name="Groussin M."/>
            <person name="Gibbons S.M."/>
            <person name="Avila-Pacheco J."/>
            <person name="Jiang X."/>
            <person name="Kearney S.M."/>
            <person name="Perrotta A.R."/>
            <person name="Berdy B."/>
            <person name="Zhao S."/>
            <person name="Lieberman T.D."/>
            <person name="Swanson P.K."/>
            <person name="Smith M."/>
            <person name="Roesemann S."/>
            <person name="Alexander J.E."/>
            <person name="Rich S.A."/>
            <person name="Livny J."/>
            <person name="Vlamakis H."/>
            <person name="Clish C."/>
            <person name="Bullock K."/>
            <person name="Deik A."/>
            <person name="Scott J."/>
            <person name="Pierce K.A."/>
            <person name="Xavier R.J."/>
            <person name="Alm E.J."/>
        </authorList>
    </citation>
    <scope>NUCLEOTIDE SEQUENCE [LARGE SCALE GENOMIC DNA]</scope>
    <source>
        <strain evidence="2 3">BIOML-A156</strain>
    </source>
</reference>
<organism evidence="2 3">
    <name type="scientific">Bacteroides thetaiotaomicron</name>
    <dbReference type="NCBI Taxonomy" id="818"/>
    <lineage>
        <taxon>Bacteria</taxon>
        <taxon>Pseudomonadati</taxon>
        <taxon>Bacteroidota</taxon>
        <taxon>Bacteroidia</taxon>
        <taxon>Bacteroidales</taxon>
        <taxon>Bacteroidaceae</taxon>
        <taxon>Bacteroides</taxon>
    </lineage>
</organism>
<feature type="domain" description="HEPN AbiJ-N-terminal" evidence="1">
    <location>
        <begin position="3"/>
        <end position="163"/>
    </location>
</feature>
<evidence type="ECO:0000313" key="2">
    <source>
        <dbReference type="EMBL" id="KAB4469601.1"/>
    </source>
</evidence>
<sequence>MGLFSERYGYIKPSDIIVRETITDEIQNAICSCYDRLNYAFSNLNVYYGEQPYIDMEKYLWTYFLNLREGEFQDGRRYHIVATTFLEDNSNEWYKKLDLIEITVKYLYDICQKYDRSFTIANLFINQLNSEFKRLNFAYRIIDRELVEVSSKEEIITIEEALQSKQRNIKLHLNKALELYAKRPIADYRNSIKESISAVEAFCREKTGEDTLGKALNKLENNSVIIPKLLKLAFEKLYAYTNQPDTGIRHALMDDESTYTPTADEALFMLVSCCSFINYLNKKIKA</sequence>
<dbReference type="Pfam" id="PF18863">
    <property type="entry name" value="AbiJ_NTD4"/>
    <property type="match status" value="1"/>
</dbReference>
<gene>
    <name evidence="2" type="ORF">GAN59_21460</name>
</gene>
<accession>A0A6I0S2C0</accession>
<dbReference type="EMBL" id="WCRS01000022">
    <property type="protein sequence ID" value="KAB4469601.1"/>
    <property type="molecule type" value="Genomic_DNA"/>
</dbReference>
<evidence type="ECO:0000313" key="3">
    <source>
        <dbReference type="Proteomes" id="UP000488521"/>
    </source>
</evidence>
<name>A0A6I0S2C0_BACT4</name>